<dbReference type="SMART" id="SM01301">
    <property type="entry name" value="PTPlike_phytase"/>
    <property type="match status" value="2"/>
</dbReference>
<gene>
    <name evidence="1" type="ORF">CAPTEDRAFT_103765</name>
</gene>
<dbReference type="InterPro" id="IPR029021">
    <property type="entry name" value="Prot-tyrosine_phosphatase-like"/>
</dbReference>
<dbReference type="EMBL" id="KB308559">
    <property type="protein sequence ID" value="ELT97506.1"/>
    <property type="molecule type" value="Genomic_DNA"/>
</dbReference>
<organism evidence="1">
    <name type="scientific">Capitella teleta</name>
    <name type="common">Polychaete worm</name>
    <dbReference type="NCBI Taxonomy" id="283909"/>
    <lineage>
        <taxon>Eukaryota</taxon>
        <taxon>Metazoa</taxon>
        <taxon>Spiralia</taxon>
        <taxon>Lophotrochozoa</taxon>
        <taxon>Annelida</taxon>
        <taxon>Polychaeta</taxon>
        <taxon>Sedentaria</taxon>
        <taxon>Scolecida</taxon>
        <taxon>Capitellidae</taxon>
        <taxon>Capitella</taxon>
    </lineage>
</organism>
<reference evidence="3" key="1">
    <citation type="submission" date="2012-12" db="EMBL/GenBank/DDBJ databases">
        <authorList>
            <person name="Hellsten U."/>
            <person name="Grimwood J."/>
            <person name="Chapman J.A."/>
            <person name="Shapiro H."/>
            <person name="Aerts A."/>
            <person name="Otillar R.P."/>
            <person name="Terry A.Y."/>
            <person name="Boore J.L."/>
            <person name="Simakov O."/>
            <person name="Marletaz F."/>
            <person name="Cho S.-J."/>
            <person name="Edsinger-Gonzales E."/>
            <person name="Havlak P."/>
            <person name="Kuo D.-H."/>
            <person name="Larsson T."/>
            <person name="Lv J."/>
            <person name="Arendt D."/>
            <person name="Savage R."/>
            <person name="Osoegawa K."/>
            <person name="de Jong P."/>
            <person name="Lindberg D.R."/>
            <person name="Seaver E.C."/>
            <person name="Weisblat D.A."/>
            <person name="Putnam N.H."/>
            <person name="Grigoriev I.V."/>
            <person name="Rokhsar D.S."/>
        </authorList>
    </citation>
    <scope>NUCLEOTIDE SEQUENCE</scope>
    <source>
        <strain evidence="3">I ESC-2004</strain>
    </source>
</reference>
<sequence length="844" mass="97524">MAQRYIDLSTEVDDQKAHLVRTNEVAPIIIRNCREEFQHVSEFKEPIVYGRIAENMPEHALIQNQFFMVKDVVPADIDRLGTYQQYLAPNLRKMNGPYPVYGMGQPTKDGLSNFMSHLREENFKTILLFNLREEPVLFVQDEFDMIPYSPRHQDTPDNCIVNKGFRVSETARMEVDMRREIIDLAAFKDDQRFYFYDDIENFKEDPHMFRAAYEDDLGVSEEIYSRLTFNNSGIRYLRLCLPSEGVPMETDIDAFVTAFIELAALPVASSHSVADLTWTTSFICIAHIYTLKCGQLERSIIVLAGAKTPYPINDKSPNFDRAEFAAIQQLVHYLPEGLHIKRQVDVIIDQCGELHNMRTAILESKKNLESITEDYIIEGKSAKQHFLQRCVHDLQRYFYAICFNAYLHQEFRSLFGITFTTWMQSQPDLYNILRNLNISERRTSPDLLIRGDRFLVADDYLGLDVLSSQMDVKTSNFRRVPGLPVYGMAQPSREGLSCVANHLLSKKQGHPLVVIFNLRDDLVIECNGATYGVREADFLDEPIVMPGITGSEISEREEQLKKAIKAKKNFQVRHVDQPVEAREFNSVLTVTDMVDQLKLQTKEVMYHRIPMWDDSAPAEKHFDQIMQIINGLDEVNTDEDGPALVFQCRTGKGRTTTAMAIAGLIISHKKGFPYGTKPGEEERVSLPNAKYTQGHYKVVQDVVRRIPDGQQVKREVDFILNQCSDTMTPMHYHMREIIFVTYNKMKKSKTSAEQTFQKKRSLDYLERYIYLILFNTYLHCERRTKWSSSFTSWMTNVAAKAGMYEILDNLAFLDFEPSACQLRTRRARWNIHSMVTLPTRGHFV</sequence>
<dbReference type="Pfam" id="PF14566">
    <property type="entry name" value="PTPlike_phytase"/>
    <property type="match status" value="2"/>
</dbReference>
<dbReference type="OMA" id="WLCTHPE"/>
<dbReference type="PANTHER" id="PTHR23339">
    <property type="entry name" value="TYROSINE SPECIFIC PROTEIN PHOSPHATASE AND DUAL SPECIFICITY PROTEIN PHOSPHATASE"/>
    <property type="match status" value="1"/>
</dbReference>
<keyword evidence="3" id="KW-1185">Reference proteome</keyword>
<dbReference type="SUPFAM" id="SSF52799">
    <property type="entry name" value="(Phosphotyrosine protein) phosphatases II"/>
    <property type="match status" value="2"/>
</dbReference>
<dbReference type="EMBL" id="AMQN01002186">
    <property type="status" value="NOT_ANNOTATED_CDS"/>
    <property type="molecule type" value="Genomic_DNA"/>
</dbReference>
<protein>
    <recommendedName>
        <fullName evidence="4">Tyrosine specific protein phosphatases domain-containing protein</fullName>
    </recommendedName>
</protein>
<dbReference type="Gene3D" id="3.90.190.10">
    <property type="entry name" value="Protein tyrosine phosphatase superfamily"/>
    <property type="match status" value="2"/>
</dbReference>
<accession>R7U1G9</accession>
<dbReference type="EMBL" id="AMQN01002187">
    <property type="status" value="NOT_ANNOTATED_CDS"/>
    <property type="molecule type" value="Genomic_DNA"/>
</dbReference>
<dbReference type="InterPro" id="IPR050561">
    <property type="entry name" value="PTP"/>
</dbReference>
<reference evidence="1 3" key="2">
    <citation type="journal article" date="2013" name="Nature">
        <title>Insights into bilaterian evolution from three spiralian genomes.</title>
        <authorList>
            <person name="Simakov O."/>
            <person name="Marletaz F."/>
            <person name="Cho S.J."/>
            <person name="Edsinger-Gonzales E."/>
            <person name="Havlak P."/>
            <person name="Hellsten U."/>
            <person name="Kuo D.H."/>
            <person name="Larsson T."/>
            <person name="Lv J."/>
            <person name="Arendt D."/>
            <person name="Savage R."/>
            <person name="Osoegawa K."/>
            <person name="de Jong P."/>
            <person name="Grimwood J."/>
            <person name="Chapman J.A."/>
            <person name="Shapiro H."/>
            <person name="Aerts A."/>
            <person name="Otillar R.P."/>
            <person name="Terry A.Y."/>
            <person name="Boore J.L."/>
            <person name="Grigoriev I.V."/>
            <person name="Lindberg D.R."/>
            <person name="Seaver E.C."/>
            <person name="Weisblat D.A."/>
            <person name="Putnam N.H."/>
            <person name="Rokhsar D.S."/>
        </authorList>
    </citation>
    <scope>NUCLEOTIDE SEQUENCE</scope>
    <source>
        <strain evidence="1 3">I ESC-2004</strain>
    </source>
</reference>
<evidence type="ECO:0008006" key="4">
    <source>
        <dbReference type="Google" id="ProtNLM"/>
    </source>
</evidence>
<dbReference type="AlphaFoldDB" id="R7U1G9"/>
<evidence type="ECO:0000313" key="3">
    <source>
        <dbReference type="Proteomes" id="UP000014760"/>
    </source>
</evidence>
<dbReference type="OrthoDB" id="66369at2759"/>
<dbReference type="Proteomes" id="UP000014760">
    <property type="component" value="Unassembled WGS sequence"/>
</dbReference>
<dbReference type="EnsemblMetazoa" id="CapteT103765">
    <property type="protein sequence ID" value="CapteP103765"/>
    <property type="gene ID" value="CapteG103765"/>
</dbReference>
<evidence type="ECO:0000313" key="2">
    <source>
        <dbReference type="EnsemblMetazoa" id="CapteP103765"/>
    </source>
</evidence>
<evidence type="ECO:0000313" key="1">
    <source>
        <dbReference type="EMBL" id="ELT97506.1"/>
    </source>
</evidence>
<dbReference type="HOGENOM" id="CLU_008167_0_0_1"/>
<proteinExistence type="predicted"/>
<name>R7U1G9_CAPTE</name>
<reference evidence="2" key="3">
    <citation type="submission" date="2015-06" db="UniProtKB">
        <authorList>
            <consortium name="EnsemblMetazoa"/>
        </authorList>
    </citation>
    <scope>IDENTIFICATION</scope>
</reference>